<dbReference type="InterPro" id="IPR011010">
    <property type="entry name" value="DNA_brk_join_enz"/>
</dbReference>
<evidence type="ECO:0000256" key="11">
    <source>
        <dbReference type="HAMAP-Rule" id="MF_01807"/>
    </source>
</evidence>
<feature type="domain" description="Tyr recombinase" evidence="12">
    <location>
        <begin position="120"/>
        <end position="307"/>
    </location>
</feature>
<dbReference type="GO" id="GO:0007059">
    <property type="term" value="P:chromosome segregation"/>
    <property type="evidence" value="ECO:0007669"/>
    <property type="project" value="UniProtKB-UniRule"/>
</dbReference>
<feature type="active site" evidence="11">
    <location>
        <position position="262"/>
    </location>
</feature>
<feature type="active site" description="O-(3'-phospho-DNA)-tyrosine intermediate" evidence="11">
    <location>
        <position position="294"/>
    </location>
</feature>
<keyword evidence="9 11" id="KW-0233">DNA recombination</keyword>
<keyword evidence="10 11" id="KW-0131">Cell cycle</keyword>
<dbReference type="Pfam" id="PF02899">
    <property type="entry name" value="Phage_int_SAM_1"/>
    <property type="match status" value="1"/>
</dbReference>
<dbReference type="Gene3D" id="1.10.150.130">
    <property type="match status" value="1"/>
</dbReference>
<keyword evidence="8 11" id="KW-0238">DNA-binding</keyword>
<evidence type="ECO:0000256" key="10">
    <source>
        <dbReference type="ARBA" id="ARBA00023306"/>
    </source>
</evidence>
<organism evidence="14 15">
    <name type="scientific">Marinobacter segnicrescens</name>
    <dbReference type="NCBI Taxonomy" id="430453"/>
    <lineage>
        <taxon>Bacteria</taxon>
        <taxon>Pseudomonadati</taxon>
        <taxon>Pseudomonadota</taxon>
        <taxon>Gammaproteobacteria</taxon>
        <taxon>Pseudomonadales</taxon>
        <taxon>Marinobacteraceae</taxon>
        <taxon>Marinobacter</taxon>
    </lineage>
</organism>
<evidence type="ECO:0000256" key="4">
    <source>
        <dbReference type="ARBA" id="ARBA00022490"/>
    </source>
</evidence>
<feature type="active site" evidence="11">
    <location>
        <position position="285"/>
    </location>
</feature>
<comment type="function">
    <text evidence="11">Site-specific tyrosine recombinase, which acts by catalyzing the cutting and rejoining of the recombining DNA molecules. The XerC-XerD complex is essential to convert dimers of the bacterial chromosome into monomers to permit their segregation at cell division. It also contributes to the segregational stability of plasmids.</text>
</comment>
<feature type="active site" evidence="11">
    <location>
        <position position="164"/>
    </location>
</feature>
<dbReference type="CDD" id="cd00798">
    <property type="entry name" value="INT_XerDC_C"/>
    <property type="match status" value="1"/>
</dbReference>
<dbReference type="STRING" id="430453.SAMN04487962_103196"/>
<feature type="active site" evidence="11">
    <location>
        <position position="188"/>
    </location>
</feature>
<dbReference type="GO" id="GO:0003677">
    <property type="term" value="F:DNA binding"/>
    <property type="evidence" value="ECO:0007669"/>
    <property type="project" value="UniProtKB-UniRule"/>
</dbReference>
<sequence>MAERGRRQALREDDERLIQRFLDALWLEDGLGEKTRSAYGSDLGQLSRWLVERPGAPALDGVSRQHLLDWISSAFVQGRKNATAARRLSGLRRFYRYLLREQLISEDPTLRIESPRLARRLPDTLTEADVEALLNEPLNEKVQDERLELRDRAMLEILYGCGLRVSELVSLRVDQVNLRQGVIRVTGKGDKERLVPMGEEAIDWLLRYMNEARGDLLRGKVSDDLFPGNRGSAMSRQAFWYRIRHYAGRAGISKKLSPHTLRHAFATHLLNHGADLRVVQMLLGHADLSTTQIYTHVARQRLQDLHQTHHPRG</sequence>
<dbReference type="InterPro" id="IPR002104">
    <property type="entry name" value="Integrase_catalytic"/>
</dbReference>
<dbReference type="PANTHER" id="PTHR30349">
    <property type="entry name" value="PHAGE INTEGRASE-RELATED"/>
    <property type="match status" value="1"/>
</dbReference>
<comment type="subcellular location">
    <subcellularLocation>
        <location evidence="1 11">Cytoplasm</location>
    </subcellularLocation>
</comment>
<gene>
    <name evidence="11" type="primary">xerD</name>
    <name evidence="14" type="ORF">SAMN04487962_103196</name>
</gene>
<reference evidence="15" key="1">
    <citation type="submission" date="2016-10" db="EMBL/GenBank/DDBJ databases">
        <authorList>
            <person name="Varghese N."/>
            <person name="Submissions S."/>
        </authorList>
    </citation>
    <scope>NUCLEOTIDE SEQUENCE [LARGE SCALE GENOMIC DNA]</scope>
    <source>
        <strain evidence="15">CGMCC 1.6489</strain>
    </source>
</reference>
<dbReference type="Pfam" id="PF00589">
    <property type="entry name" value="Phage_integrase"/>
    <property type="match status" value="1"/>
</dbReference>
<evidence type="ECO:0000313" key="14">
    <source>
        <dbReference type="EMBL" id="SET00615.1"/>
    </source>
</evidence>
<dbReference type="OrthoDB" id="9801717at2"/>
<dbReference type="GO" id="GO:0005737">
    <property type="term" value="C:cytoplasm"/>
    <property type="evidence" value="ECO:0007669"/>
    <property type="project" value="UniProtKB-SubCell"/>
</dbReference>
<evidence type="ECO:0000256" key="9">
    <source>
        <dbReference type="ARBA" id="ARBA00023172"/>
    </source>
</evidence>
<keyword evidence="7 11" id="KW-0229">DNA integration</keyword>
<evidence type="ECO:0000313" key="15">
    <source>
        <dbReference type="Proteomes" id="UP000198762"/>
    </source>
</evidence>
<dbReference type="PROSITE" id="PS51898">
    <property type="entry name" value="TYR_RECOMBINASE"/>
    <property type="match status" value="1"/>
</dbReference>
<dbReference type="GO" id="GO:0009037">
    <property type="term" value="F:tyrosine-based site-specific recombinase activity"/>
    <property type="evidence" value="ECO:0007669"/>
    <property type="project" value="UniProtKB-UniRule"/>
</dbReference>
<dbReference type="NCBIfam" id="NF001399">
    <property type="entry name" value="PRK00283.1"/>
    <property type="match status" value="1"/>
</dbReference>
<dbReference type="GO" id="GO:0051301">
    <property type="term" value="P:cell division"/>
    <property type="evidence" value="ECO:0007669"/>
    <property type="project" value="UniProtKB-KW"/>
</dbReference>
<dbReference type="SUPFAM" id="SSF56349">
    <property type="entry name" value="DNA breaking-rejoining enzymes"/>
    <property type="match status" value="1"/>
</dbReference>
<dbReference type="PANTHER" id="PTHR30349:SF90">
    <property type="entry name" value="TYROSINE RECOMBINASE XERD"/>
    <property type="match status" value="1"/>
</dbReference>
<name>A0A1I0B3C8_9GAMM</name>
<dbReference type="HAMAP" id="MF_01808">
    <property type="entry name" value="Recomb_XerC_XerD"/>
    <property type="match status" value="1"/>
</dbReference>
<dbReference type="GO" id="GO:0006313">
    <property type="term" value="P:DNA transposition"/>
    <property type="evidence" value="ECO:0007669"/>
    <property type="project" value="UniProtKB-UniRule"/>
</dbReference>
<dbReference type="PROSITE" id="PS51900">
    <property type="entry name" value="CB"/>
    <property type="match status" value="1"/>
</dbReference>
<dbReference type="InterPro" id="IPR010998">
    <property type="entry name" value="Integrase_recombinase_N"/>
</dbReference>
<dbReference type="RefSeq" id="WP_091849174.1">
    <property type="nucleotide sequence ID" value="NZ_FOHZ01000003.1"/>
</dbReference>
<dbReference type="InterPro" id="IPR044068">
    <property type="entry name" value="CB"/>
</dbReference>
<comment type="similarity">
    <text evidence="2 11">Belongs to the 'phage' integrase family. XerD subfamily.</text>
</comment>
<dbReference type="HAMAP" id="MF_01807">
    <property type="entry name" value="Recomb_XerD"/>
    <property type="match status" value="1"/>
</dbReference>
<proteinExistence type="inferred from homology"/>
<evidence type="ECO:0000256" key="7">
    <source>
        <dbReference type="ARBA" id="ARBA00022908"/>
    </source>
</evidence>
<dbReference type="EMBL" id="FOHZ01000003">
    <property type="protein sequence ID" value="SET00615.1"/>
    <property type="molecule type" value="Genomic_DNA"/>
</dbReference>
<evidence type="ECO:0000256" key="8">
    <source>
        <dbReference type="ARBA" id="ARBA00023125"/>
    </source>
</evidence>
<dbReference type="Proteomes" id="UP000198762">
    <property type="component" value="Unassembled WGS sequence"/>
</dbReference>
<dbReference type="Gene3D" id="1.10.443.10">
    <property type="entry name" value="Intergrase catalytic core"/>
    <property type="match status" value="1"/>
</dbReference>
<evidence type="ECO:0000259" key="12">
    <source>
        <dbReference type="PROSITE" id="PS51898"/>
    </source>
</evidence>
<keyword evidence="5 11" id="KW-0132">Cell division</keyword>
<evidence type="ECO:0000259" key="13">
    <source>
        <dbReference type="PROSITE" id="PS51900"/>
    </source>
</evidence>
<comment type="subunit">
    <text evidence="11">Forms a cyclic heterotetrameric complex composed of two molecules of XerC and two molecules of XerD.</text>
</comment>
<protein>
    <recommendedName>
        <fullName evidence="3 11">Tyrosine recombinase XerD</fullName>
    </recommendedName>
</protein>
<evidence type="ECO:0000256" key="3">
    <source>
        <dbReference type="ARBA" id="ARBA00015810"/>
    </source>
</evidence>
<evidence type="ECO:0000256" key="2">
    <source>
        <dbReference type="ARBA" id="ARBA00010450"/>
    </source>
</evidence>
<keyword evidence="15" id="KW-1185">Reference proteome</keyword>
<dbReference type="NCBIfam" id="TIGR02225">
    <property type="entry name" value="recomb_XerD"/>
    <property type="match status" value="1"/>
</dbReference>
<feature type="active site" evidence="11">
    <location>
        <position position="259"/>
    </location>
</feature>
<dbReference type="SUPFAM" id="SSF47823">
    <property type="entry name" value="lambda integrase-like, N-terminal domain"/>
    <property type="match status" value="1"/>
</dbReference>
<dbReference type="InterPro" id="IPR013762">
    <property type="entry name" value="Integrase-like_cat_sf"/>
</dbReference>
<accession>A0A1I0B3C8</accession>
<evidence type="ECO:0000256" key="1">
    <source>
        <dbReference type="ARBA" id="ARBA00004496"/>
    </source>
</evidence>
<evidence type="ECO:0000256" key="6">
    <source>
        <dbReference type="ARBA" id="ARBA00022829"/>
    </source>
</evidence>
<keyword evidence="4 11" id="KW-0963">Cytoplasm</keyword>
<dbReference type="InterPro" id="IPR023009">
    <property type="entry name" value="Tyrosine_recombinase_XerC/XerD"/>
</dbReference>
<evidence type="ECO:0000256" key="5">
    <source>
        <dbReference type="ARBA" id="ARBA00022618"/>
    </source>
</evidence>
<dbReference type="InterPro" id="IPR004107">
    <property type="entry name" value="Integrase_SAM-like_N"/>
</dbReference>
<dbReference type="InterPro" id="IPR011932">
    <property type="entry name" value="Recomb_XerD"/>
</dbReference>
<feature type="domain" description="Core-binding (CB)" evidence="13">
    <location>
        <begin position="12"/>
        <end position="99"/>
    </location>
</feature>
<dbReference type="InterPro" id="IPR050090">
    <property type="entry name" value="Tyrosine_recombinase_XerCD"/>
</dbReference>
<dbReference type="AlphaFoldDB" id="A0A1I0B3C8"/>
<keyword evidence="6 11" id="KW-0159">Chromosome partition</keyword>